<name>A0ABU3ZB94_9FIRM</name>
<dbReference type="SUPFAM" id="SSF54106">
    <property type="entry name" value="LysM domain"/>
    <property type="match status" value="1"/>
</dbReference>
<dbReference type="InterPro" id="IPR018392">
    <property type="entry name" value="LysM"/>
</dbReference>
<dbReference type="PROSITE" id="PS51782">
    <property type="entry name" value="LYSM"/>
    <property type="match status" value="1"/>
</dbReference>
<organism evidence="2 3">
    <name type="scientific">Veillonella absiana</name>
    <dbReference type="NCBI Taxonomy" id="3079305"/>
    <lineage>
        <taxon>Bacteria</taxon>
        <taxon>Bacillati</taxon>
        <taxon>Bacillota</taxon>
        <taxon>Negativicutes</taxon>
        <taxon>Veillonellales</taxon>
        <taxon>Veillonellaceae</taxon>
        <taxon>Veillonella</taxon>
    </lineage>
</organism>
<sequence length="103" mass="11314">MKKDLLIMIGMCLTVLFGFQMTNPSVTLDTQSVHTVTVQKGDTVWDIANRVTTHDIDVRQVVYAVKELNNIDDAGALVPGTTLQVPTVKEVSPVRALDYVAQN</sequence>
<dbReference type="RefSeq" id="WP_295191603.1">
    <property type="nucleotide sequence ID" value="NZ_JAWJZA010000013.1"/>
</dbReference>
<dbReference type="InterPro" id="IPR036779">
    <property type="entry name" value="LysM_dom_sf"/>
</dbReference>
<dbReference type="Gene3D" id="3.10.350.10">
    <property type="entry name" value="LysM domain"/>
    <property type="match status" value="1"/>
</dbReference>
<evidence type="ECO:0000313" key="3">
    <source>
        <dbReference type="Proteomes" id="UP001272515"/>
    </source>
</evidence>
<dbReference type="CDD" id="cd00118">
    <property type="entry name" value="LysM"/>
    <property type="match status" value="1"/>
</dbReference>
<gene>
    <name evidence="2" type="ORF">RVY80_08900</name>
</gene>
<feature type="domain" description="LysM" evidence="1">
    <location>
        <begin position="34"/>
        <end position="85"/>
    </location>
</feature>
<dbReference type="Pfam" id="PF01476">
    <property type="entry name" value="LysM"/>
    <property type="match status" value="1"/>
</dbReference>
<proteinExistence type="predicted"/>
<reference evidence="2 3" key="1">
    <citation type="submission" date="2023-10" db="EMBL/GenBank/DDBJ databases">
        <title>Veillonella sp. nov., isolated from a pig farm feces dump.</title>
        <authorList>
            <person name="Chang Y.-H."/>
        </authorList>
    </citation>
    <scope>NUCLEOTIDE SEQUENCE [LARGE SCALE GENOMIC DNA]</scope>
    <source>
        <strain evidence="2 3">YH-vei2233</strain>
    </source>
</reference>
<comment type="caution">
    <text evidence="2">The sequence shown here is derived from an EMBL/GenBank/DDBJ whole genome shotgun (WGS) entry which is preliminary data.</text>
</comment>
<keyword evidence="3" id="KW-1185">Reference proteome</keyword>
<dbReference type="Proteomes" id="UP001272515">
    <property type="component" value="Unassembled WGS sequence"/>
</dbReference>
<evidence type="ECO:0000259" key="1">
    <source>
        <dbReference type="PROSITE" id="PS51782"/>
    </source>
</evidence>
<dbReference type="SMART" id="SM00257">
    <property type="entry name" value="LysM"/>
    <property type="match status" value="1"/>
</dbReference>
<dbReference type="EMBL" id="JAWJZB010000010">
    <property type="protein sequence ID" value="MDV5088941.1"/>
    <property type="molecule type" value="Genomic_DNA"/>
</dbReference>
<protein>
    <submittedName>
        <fullName evidence="2">LysM domain-containing protein</fullName>
    </submittedName>
</protein>
<accession>A0ABU3ZB94</accession>
<evidence type="ECO:0000313" key="2">
    <source>
        <dbReference type="EMBL" id="MDV5088941.1"/>
    </source>
</evidence>